<dbReference type="EMBL" id="BMXF01000002">
    <property type="protein sequence ID" value="GHB69852.1"/>
    <property type="molecule type" value="Genomic_DNA"/>
</dbReference>
<reference evidence="1 2" key="1">
    <citation type="journal article" date="2014" name="Int. J. Syst. Evol. Microbiol.">
        <title>Complete genome sequence of Corynebacterium casei LMG S-19264T (=DSM 44701T), isolated from a smear-ripened cheese.</title>
        <authorList>
            <consortium name="US DOE Joint Genome Institute (JGI-PGF)"/>
            <person name="Walter F."/>
            <person name="Albersmeier A."/>
            <person name="Kalinowski J."/>
            <person name="Ruckert C."/>
        </authorList>
    </citation>
    <scope>NUCLEOTIDE SEQUENCE [LARGE SCALE GENOMIC DNA]</scope>
    <source>
        <strain evidence="1 2">KCTC 12866</strain>
    </source>
</reference>
<name>A0A8J3G8W6_9BACT</name>
<protein>
    <submittedName>
        <fullName evidence="1">Prevent-host-death protein</fullName>
    </submittedName>
</protein>
<proteinExistence type="predicted"/>
<keyword evidence="2" id="KW-1185">Reference proteome</keyword>
<dbReference type="AlphaFoldDB" id="A0A8J3G8W6"/>
<gene>
    <name evidence="1" type="ORF">GCM10007390_24340</name>
</gene>
<accession>A0A8J3G8W6</accession>
<dbReference type="InterPro" id="IPR008969">
    <property type="entry name" value="CarboxyPept-like_regulatory"/>
</dbReference>
<evidence type="ECO:0000313" key="2">
    <source>
        <dbReference type="Proteomes" id="UP000598271"/>
    </source>
</evidence>
<dbReference type="Gene3D" id="2.60.40.1120">
    <property type="entry name" value="Carboxypeptidase-like, regulatory domain"/>
    <property type="match status" value="1"/>
</dbReference>
<evidence type="ECO:0000313" key="1">
    <source>
        <dbReference type="EMBL" id="GHB69852.1"/>
    </source>
</evidence>
<dbReference type="Pfam" id="PF13620">
    <property type="entry name" value="CarboxypepD_reg"/>
    <property type="match status" value="1"/>
</dbReference>
<comment type="caution">
    <text evidence="1">The sequence shown here is derived from an EMBL/GenBank/DDBJ whole genome shotgun (WGS) entry which is preliminary data.</text>
</comment>
<dbReference type="SUPFAM" id="SSF49464">
    <property type="entry name" value="Carboxypeptidase regulatory domain-like"/>
    <property type="match status" value="1"/>
</dbReference>
<dbReference type="SUPFAM" id="SSF56935">
    <property type="entry name" value="Porins"/>
    <property type="match status" value="1"/>
</dbReference>
<organism evidence="1 2">
    <name type="scientific">Persicitalea jodogahamensis</name>
    <dbReference type="NCBI Taxonomy" id="402147"/>
    <lineage>
        <taxon>Bacteria</taxon>
        <taxon>Pseudomonadati</taxon>
        <taxon>Bacteroidota</taxon>
        <taxon>Cytophagia</taxon>
        <taxon>Cytophagales</taxon>
        <taxon>Spirosomataceae</taxon>
        <taxon>Persicitalea</taxon>
    </lineage>
</organism>
<sequence length="762" mass="85596">MAQQPSQTIRGKVVDEASGAPIPYAMVVLLNTDPLMGTTTDPAGYFTLDKVPVGRYDLRVSYLGYEPALIRELVVSSSKEAFVNVSIRESITKLADVVIKPKVNKEEPRNSMATVSARMLSVEEAKRYAGGFDDPARLASAFAGVASNVASNGIVVRGNAPKFLQWKLEGVEIPNPNHFADLSAFGGGGLTALSSQMLANSDFFTGAFPAEYSNALSGVFDIFMRNGNSRKREHTFQLGAIGIDGSSEGPFRKGGRSSYLFNYRYSTLALMKSLLPEEAQGTSYQDLSFKLYFPTKKAGIFSVWGLGLKDRSGQAAQPDSAQWRYAQNREEADAKQYMGAGGISHDYFFSARAHLKTTLAATVSGLDWRIKRLDNQLALLPQSQNNTSTWNMVLSSSLTTKFSPKHTNKTGIVLTGLRYNMLLKDARPAGQVPLTVVDEAGFSTLLTAYSSSAFRFTDRFTLNLGINAQLFTLNNRHTLEPRVGLKWQRTEKQYWGLAYGRHSRLERLNYYFARTSHTDNQLVNRDMDFTKAHHLVLSYGLNLTENMLLKIEPYYQYLYSVPVIAGSPFSFINLTNQWYLNDRLVNTGKGKNHGIDITLERYLARGYYFLFTTSLFRSEYLGGDGVWRSTLFNRRYLSNLLLGKEWQTGKNQQNVVGLNTRFTLQGGEPYTPVNRAASLATKEIVTDEEQLYSRQLPPAFLVHFTASYKLNRQKVAHEFALKVLNATQYGDFYGFRYNFQDHTIDEYREAIMIPNISYKIEF</sequence>
<dbReference type="Proteomes" id="UP000598271">
    <property type="component" value="Unassembled WGS sequence"/>
</dbReference>